<evidence type="ECO:0000256" key="1">
    <source>
        <dbReference type="ARBA" id="ARBA00006847"/>
    </source>
</evidence>
<name>A0A2X1XTS3_9FIRM</name>
<keyword evidence="8" id="KW-0067">ATP-binding</keyword>
<dbReference type="SUPFAM" id="SSF52540">
    <property type="entry name" value="P-loop containing nucleoside triphosphate hydrolases"/>
    <property type="match status" value="1"/>
</dbReference>
<dbReference type="InterPro" id="IPR050547">
    <property type="entry name" value="DEAD_box_RNA_helicases"/>
</dbReference>
<evidence type="ECO:0000259" key="10">
    <source>
        <dbReference type="PROSITE" id="PS51192"/>
    </source>
</evidence>
<keyword evidence="5" id="KW-0547">Nucleotide-binding</keyword>
<dbReference type="InterPro" id="IPR027417">
    <property type="entry name" value="P-loop_NTPase"/>
</dbReference>
<dbReference type="InterPro" id="IPR014001">
    <property type="entry name" value="Helicase_ATP-bd"/>
</dbReference>
<dbReference type="GO" id="GO:0003723">
    <property type="term" value="F:RNA binding"/>
    <property type="evidence" value="ECO:0007669"/>
    <property type="project" value="TreeGrafter"/>
</dbReference>
<evidence type="ECO:0000259" key="11">
    <source>
        <dbReference type="PROSITE" id="PS51643"/>
    </source>
</evidence>
<dbReference type="Gene3D" id="1.10.3210.30">
    <property type="match status" value="1"/>
</dbReference>
<keyword evidence="7 12" id="KW-0347">Helicase</keyword>
<evidence type="ECO:0000256" key="6">
    <source>
        <dbReference type="ARBA" id="ARBA00022801"/>
    </source>
</evidence>
<dbReference type="RefSeq" id="WP_112889358.1">
    <property type="nucleotide sequence ID" value="NZ_CP068103.1"/>
</dbReference>
<dbReference type="Pfam" id="PF18395">
    <property type="entry name" value="Cas3_C"/>
    <property type="match status" value="1"/>
</dbReference>
<dbReference type="InterPro" id="IPR006483">
    <property type="entry name" value="CRISPR-assoc_Cas3_HD"/>
</dbReference>
<evidence type="ECO:0000256" key="4">
    <source>
        <dbReference type="ARBA" id="ARBA00022723"/>
    </source>
</evidence>
<evidence type="ECO:0000256" key="2">
    <source>
        <dbReference type="ARBA" id="ARBA00009046"/>
    </source>
</evidence>
<dbReference type="Gene3D" id="3.40.50.300">
    <property type="entry name" value="P-loop containing nucleotide triphosphate hydrolases"/>
    <property type="match status" value="2"/>
</dbReference>
<dbReference type="CDD" id="cd17930">
    <property type="entry name" value="DEXHc_cas3"/>
    <property type="match status" value="1"/>
</dbReference>
<evidence type="ECO:0000256" key="5">
    <source>
        <dbReference type="ARBA" id="ARBA00022741"/>
    </source>
</evidence>
<organism evidence="12 13">
    <name type="scientific">Peptoniphilus harei</name>
    <dbReference type="NCBI Taxonomy" id="54005"/>
    <lineage>
        <taxon>Bacteria</taxon>
        <taxon>Bacillati</taxon>
        <taxon>Bacillota</taxon>
        <taxon>Tissierellia</taxon>
        <taxon>Tissierellales</taxon>
        <taxon>Peptoniphilaceae</taxon>
        <taxon>Peptoniphilus</taxon>
    </lineage>
</organism>
<feature type="domain" description="Helicase ATP-binding" evidence="10">
    <location>
        <begin position="300"/>
        <end position="504"/>
    </location>
</feature>
<keyword evidence="6" id="KW-0378">Hydrolase</keyword>
<sequence>MINKFLWAKKEEKNGLFKWLPLRQHLEDTKNIMNGLWEHFLSRGQKRFIVDSMIFENNGKSGEEVAKNLSIFLALTHDIGKCTPAFQTMRGYNNSKDLDDYLMERLESSGYKNLKNFDRVLANKSHHTIVGQSILSFFGVGEDVASIVGGHHGKPIDSVRLIETQKTSYGVNYFQVEDEESEVHKKWKKEQKKIFDWALDEAGFSGVEDIPKISQAGAFILSGLLIMADWIASNEEYFPLIDIESFEVDDMIGRFQKAWYKWYKNDCIEINNLESIEEIFKNRFGFDAPNDIQRGLVEAIDQSKDPGLIILEAPMGIGKTEAALVGAEELMYKTSRSGLFFGLPTQATSNGMFSRVEDWLENLSRELASNTSLRLVHSKAALNEDFTSLAKNIDQDSIEGSVITNEWFSGRKQTALDDFIVGTVDQFLLTSLKQKHLALRHLGFTKKVVIIDEAHAYDSYMMQYLDQALRWMGAYKIPVIILSATLPINSRIKLIENYMRGRGLKWKEVKKPEEVQSTDYPLITFTDGDEIKFKNYFNISVDKEIKVIREEKENLINIISELYKNEGVIGVIMNTVKDSQDLAKECELHFGEDAVELLHSNFIATDRVKKENLLLSLVSKNAERPKRKIIIGTQVIEQSLDLDFDVMISELCPIDLLIQRVGRLQRHEIKRSDVYKSPTLYVIGTNDKFNYEEKSKAIYDEYILMRSQYFLPDSIMIPSDIPNLVNKVYEDGEVKLDDELLILMEESCKKREVKINNKEQRAKTYRLDKPDRNFKRTLVGLLETPVPIDSEEVGYARVRDIEDTIEVIALKKLSEGYGTFSECLDLSKDIDNPSTAKIIARESLRLPLALSRYPKVFEETIKELEEYNRKNLSDWQRQTWLRGSLGVIFDEDNSFVLNGYKLTYDEKFGLFYERVRDFGKIQFTK</sequence>
<comment type="similarity">
    <text evidence="2">In the central section; belongs to the CRISPR-associated helicase Cas3 family.</text>
</comment>
<keyword evidence="9" id="KW-0051">Antiviral defense</keyword>
<accession>A0A2X1XTS3</accession>
<dbReference type="InterPro" id="IPR054712">
    <property type="entry name" value="Cas3-like_dom"/>
</dbReference>
<keyword evidence="3" id="KW-0540">Nuclease</keyword>
<dbReference type="SMART" id="SM00487">
    <property type="entry name" value="DEXDc"/>
    <property type="match status" value="1"/>
</dbReference>
<dbReference type="GO" id="GO:0016787">
    <property type="term" value="F:hydrolase activity"/>
    <property type="evidence" value="ECO:0007669"/>
    <property type="project" value="UniProtKB-KW"/>
</dbReference>
<dbReference type="Pfam" id="PF22590">
    <property type="entry name" value="Cas3-like_C_2"/>
    <property type="match status" value="1"/>
</dbReference>
<comment type="similarity">
    <text evidence="1">In the N-terminal section; belongs to the CRISPR-associated nuclease Cas3-HD family.</text>
</comment>
<dbReference type="PANTHER" id="PTHR47963:SF9">
    <property type="entry name" value="CRISPR-ASSOCIATED ENDONUCLEASE_HELICASE CAS3"/>
    <property type="match status" value="1"/>
</dbReference>
<dbReference type="GO" id="GO:0004518">
    <property type="term" value="F:nuclease activity"/>
    <property type="evidence" value="ECO:0007669"/>
    <property type="project" value="UniProtKB-KW"/>
</dbReference>
<dbReference type="InterPro" id="IPR001650">
    <property type="entry name" value="Helicase_C-like"/>
</dbReference>
<dbReference type="Pfam" id="PF00270">
    <property type="entry name" value="DEAD"/>
    <property type="match status" value="1"/>
</dbReference>
<dbReference type="GO" id="GO:0003724">
    <property type="term" value="F:RNA helicase activity"/>
    <property type="evidence" value="ECO:0007669"/>
    <property type="project" value="TreeGrafter"/>
</dbReference>
<gene>
    <name evidence="12" type="ORF">NCTC13076_00473</name>
</gene>
<keyword evidence="4" id="KW-0479">Metal-binding</keyword>
<dbReference type="InterPro" id="IPR006474">
    <property type="entry name" value="Helicase_Cas3_CRISPR-ass_core"/>
</dbReference>
<dbReference type="PANTHER" id="PTHR47963">
    <property type="entry name" value="DEAD-BOX ATP-DEPENDENT RNA HELICASE 47, MITOCHONDRIAL"/>
    <property type="match status" value="1"/>
</dbReference>
<evidence type="ECO:0000256" key="8">
    <source>
        <dbReference type="ARBA" id="ARBA00022840"/>
    </source>
</evidence>
<evidence type="ECO:0000256" key="3">
    <source>
        <dbReference type="ARBA" id="ARBA00022722"/>
    </source>
</evidence>
<evidence type="ECO:0000313" key="12">
    <source>
        <dbReference type="EMBL" id="SPY46480.1"/>
    </source>
</evidence>
<dbReference type="SMART" id="SM00490">
    <property type="entry name" value="HELICc"/>
    <property type="match status" value="1"/>
</dbReference>
<dbReference type="CDD" id="cd09641">
    <property type="entry name" value="Cas3''_I"/>
    <property type="match status" value="1"/>
</dbReference>
<protein>
    <submittedName>
        <fullName evidence="12">Helicase Cas3</fullName>
    </submittedName>
</protein>
<dbReference type="InterPro" id="IPR038257">
    <property type="entry name" value="CRISPR-assoc_Cas3_HD_sf"/>
</dbReference>
<dbReference type="InterPro" id="IPR011545">
    <property type="entry name" value="DEAD/DEAH_box_helicase_dom"/>
</dbReference>
<dbReference type="GO" id="GO:0046872">
    <property type="term" value="F:metal ion binding"/>
    <property type="evidence" value="ECO:0007669"/>
    <property type="project" value="UniProtKB-KW"/>
</dbReference>
<dbReference type="Pfam" id="PF18019">
    <property type="entry name" value="Cas3_HD"/>
    <property type="match status" value="1"/>
</dbReference>
<dbReference type="PROSITE" id="PS51643">
    <property type="entry name" value="HD_CAS3"/>
    <property type="match status" value="1"/>
</dbReference>
<dbReference type="PROSITE" id="PS51192">
    <property type="entry name" value="HELICASE_ATP_BIND_1"/>
    <property type="match status" value="1"/>
</dbReference>
<dbReference type="EMBL" id="UATM01000032">
    <property type="protein sequence ID" value="SPY46480.1"/>
    <property type="molecule type" value="Genomic_DNA"/>
</dbReference>
<evidence type="ECO:0000313" key="13">
    <source>
        <dbReference type="Proteomes" id="UP000250070"/>
    </source>
</evidence>
<dbReference type="InterPro" id="IPR041372">
    <property type="entry name" value="Cas3_C"/>
</dbReference>
<dbReference type="NCBIfam" id="TIGR01587">
    <property type="entry name" value="cas3_core"/>
    <property type="match status" value="1"/>
</dbReference>
<dbReference type="Proteomes" id="UP000250070">
    <property type="component" value="Unassembled WGS sequence"/>
</dbReference>
<dbReference type="OrthoDB" id="9810236at2"/>
<reference evidence="12 13" key="1">
    <citation type="submission" date="2018-06" db="EMBL/GenBank/DDBJ databases">
        <authorList>
            <consortium name="Pathogen Informatics"/>
            <person name="Doyle S."/>
        </authorList>
    </citation>
    <scope>NUCLEOTIDE SEQUENCE [LARGE SCALE GENOMIC DNA]</scope>
    <source>
        <strain evidence="12 13">NCTC13076</strain>
    </source>
</reference>
<dbReference type="NCBIfam" id="TIGR01596">
    <property type="entry name" value="cas3_HD"/>
    <property type="match status" value="1"/>
</dbReference>
<dbReference type="GO" id="GO:0005524">
    <property type="term" value="F:ATP binding"/>
    <property type="evidence" value="ECO:0007669"/>
    <property type="project" value="UniProtKB-KW"/>
</dbReference>
<dbReference type="AlphaFoldDB" id="A0A2X1XTS3"/>
<dbReference type="GO" id="GO:0051607">
    <property type="term" value="P:defense response to virus"/>
    <property type="evidence" value="ECO:0007669"/>
    <property type="project" value="UniProtKB-KW"/>
</dbReference>
<evidence type="ECO:0000256" key="9">
    <source>
        <dbReference type="ARBA" id="ARBA00023118"/>
    </source>
</evidence>
<evidence type="ECO:0000256" key="7">
    <source>
        <dbReference type="ARBA" id="ARBA00022806"/>
    </source>
</evidence>
<feature type="domain" description="HD Cas3-type" evidence="11">
    <location>
        <begin position="15"/>
        <end position="231"/>
    </location>
</feature>
<proteinExistence type="inferred from homology"/>
<dbReference type="GeneID" id="83861988"/>